<dbReference type="EMBL" id="JAWZYT010001233">
    <property type="protein sequence ID" value="KAK4314237.1"/>
    <property type="molecule type" value="Genomic_DNA"/>
</dbReference>
<keyword evidence="2" id="KW-1185">Reference proteome</keyword>
<dbReference type="AlphaFoldDB" id="A0AAE1U8P6"/>
<accession>A0AAE1U8P6</accession>
<sequence>MARRVNETDMKDGQVREDMKDCQVREDYVKDGQVREDYVKDGQVREDYVKDGKLRRSEKCDVMPSYTNQSSWPLCILWRFCNCLLYKSPTPISPPGNLRTLTGAGEEPWSLRC</sequence>
<evidence type="ECO:0000313" key="1">
    <source>
        <dbReference type="EMBL" id="KAK4314237.1"/>
    </source>
</evidence>
<comment type="caution">
    <text evidence="1">The sequence shown here is derived from an EMBL/GenBank/DDBJ whole genome shotgun (WGS) entry which is preliminary data.</text>
</comment>
<proteinExistence type="predicted"/>
<dbReference type="Proteomes" id="UP001292094">
    <property type="component" value="Unassembled WGS sequence"/>
</dbReference>
<organism evidence="1 2">
    <name type="scientific">Petrolisthes manimaculis</name>
    <dbReference type="NCBI Taxonomy" id="1843537"/>
    <lineage>
        <taxon>Eukaryota</taxon>
        <taxon>Metazoa</taxon>
        <taxon>Ecdysozoa</taxon>
        <taxon>Arthropoda</taxon>
        <taxon>Crustacea</taxon>
        <taxon>Multicrustacea</taxon>
        <taxon>Malacostraca</taxon>
        <taxon>Eumalacostraca</taxon>
        <taxon>Eucarida</taxon>
        <taxon>Decapoda</taxon>
        <taxon>Pleocyemata</taxon>
        <taxon>Anomura</taxon>
        <taxon>Galatheoidea</taxon>
        <taxon>Porcellanidae</taxon>
        <taxon>Petrolisthes</taxon>
    </lineage>
</organism>
<gene>
    <name evidence="1" type="ORF">Pmani_014480</name>
</gene>
<evidence type="ECO:0000313" key="2">
    <source>
        <dbReference type="Proteomes" id="UP001292094"/>
    </source>
</evidence>
<reference evidence="1" key="1">
    <citation type="submission" date="2023-11" db="EMBL/GenBank/DDBJ databases">
        <title>Genome assemblies of two species of porcelain crab, Petrolisthes cinctipes and Petrolisthes manimaculis (Anomura: Porcellanidae).</title>
        <authorList>
            <person name="Angst P."/>
        </authorList>
    </citation>
    <scope>NUCLEOTIDE SEQUENCE</scope>
    <source>
        <strain evidence="1">PB745_02</strain>
        <tissue evidence="1">Gill</tissue>
    </source>
</reference>
<protein>
    <submittedName>
        <fullName evidence="1">Uncharacterized protein</fullName>
    </submittedName>
</protein>
<name>A0AAE1U8P6_9EUCA</name>